<dbReference type="GO" id="GO:0009432">
    <property type="term" value="P:SOS response"/>
    <property type="evidence" value="ECO:0007669"/>
    <property type="project" value="TreeGrafter"/>
</dbReference>
<dbReference type="InterPro" id="IPR023211">
    <property type="entry name" value="DNA_pol_palm_dom_sf"/>
</dbReference>
<evidence type="ECO:0000256" key="7">
    <source>
        <dbReference type="RuleBase" id="RU000442"/>
    </source>
</evidence>
<dbReference type="Pfam" id="PF00136">
    <property type="entry name" value="DNA_pol_B"/>
    <property type="match status" value="1"/>
</dbReference>
<dbReference type="InterPro" id="IPR042087">
    <property type="entry name" value="DNA_pol_B_thumb"/>
</dbReference>
<keyword evidence="3 7" id="KW-0548">Nucleotidyltransferase</keyword>
<dbReference type="InterPro" id="IPR050240">
    <property type="entry name" value="DNA_pol_type-B"/>
</dbReference>
<evidence type="ECO:0000256" key="2">
    <source>
        <dbReference type="ARBA" id="ARBA00022679"/>
    </source>
</evidence>
<proteinExistence type="inferred from homology"/>
<evidence type="ECO:0000259" key="8">
    <source>
        <dbReference type="Pfam" id="PF00136"/>
    </source>
</evidence>
<evidence type="ECO:0000259" key="9">
    <source>
        <dbReference type="Pfam" id="PF03104"/>
    </source>
</evidence>
<dbReference type="GO" id="GO:0045004">
    <property type="term" value="P:DNA replication proofreading"/>
    <property type="evidence" value="ECO:0007669"/>
    <property type="project" value="TreeGrafter"/>
</dbReference>
<keyword evidence="11" id="KW-1185">Reference proteome</keyword>
<reference evidence="10 11" key="1">
    <citation type="submission" date="2018-10" db="EMBL/GenBank/DDBJ databases">
        <title>Genomic Encyclopedia of Type Strains, Phase IV (KMG-IV): sequencing the most valuable type-strain genomes for metagenomic binning, comparative biology and taxonomic classification.</title>
        <authorList>
            <person name="Goeker M."/>
        </authorList>
    </citation>
    <scope>NUCLEOTIDE SEQUENCE [LARGE SCALE GENOMIC DNA]</scope>
    <source>
        <strain evidence="10 11">DSM 25080</strain>
    </source>
</reference>
<evidence type="ECO:0000313" key="10">
    <source>
        <dbReference type="EMBL" id="RMA80107.1"/>
    </source>
</evidence>
<sequence length="763" mass="86929">MSQGLLLSRNWRDVGGYLVLEFWFATQDQAQSIQVRGERPVFFLSDADYQQSGTALRYAAECKQLKLKTYSQEAVWAVYFNAWARHQSAAYELIDRGLYPLEYDVKPPDRFLMERFICGEASWSGGAKDSSGTIRNPELRPASVDVPLSLLSFDIETNAYQNTIISIAAVTPLERAVWVVGHESSDQFEGVVDERSCIEAFLAWVRRVDPDILTGWNCIQFDMWVIQQRCEALGIAFRIGRDNEVVAWREDRDERRYCRVQGRSIVDAMDGIKSAGWHFSSHSLEFVSQQLLGDGKLIGASHGIDEIIAWHQDDPGQLANYNLIDCELVLRILERTGLISYLVERARLTGAELDRVGGSVAQFEFLYLPRLHRAGYVAPLQGQRMFSFESPGGFVMDSVPGLFEHVLVLDFKSLYPSIIRTFFVDPCALWEAEANPSAGAVPGFDGAMFRREASILPGIIESLWRARDEAKSAGDSARSSALKIIMNSCYGVLGSSVCRFFDPRLASSITRRGHEILQESARWIEEQGHRVIYGDTDSVFVELVGEALTDELANQIGQALQQGLNVFWRERLRANFALDSQLEIEFETHFKRFFMPTIRHQEYGSKKRYAGLVGDQVVFKGLENVRSDWSHLARRVQAELFERVFFGLEWKAWLISLTREMYTGVFDSELIYRKRLRKPLDAYEKQIPPHVKAAKMLPRKPRRGDWIEYRITLQGPEPVGISNRKMDYDHYLEKQIAPAVDSLLAVFGERLEALISQQIGLDF</sequence>
<dbReference type="InterPro" id="IPR006172">
    <property type="entry name" value="DNA-dir_DNA_pol_B"/>
</dbReference>
<dbReference type="InterPro" id="IPR043502">
    <property type="entry name" value="DNA/RNA_pol_sf"/>
</dbReference>
<dbReference type="SMART" id="SM00486">
    <property type="entry name" value="POLBc"/>
    <property type="match status" value="1"/>
</dbReference>
<gene>
    <name evidence="10" type="ORF">DFR27_1469</name>
</gene>
<comment type="similarity">
    <text evidence="1 7">Belongs to the DNA polymerase type-B family.</text>
</comment>
<dbReference type="GO" id="GO:0000166">
    <property type="term" value="F:nucleotide binding"/>
    <property type="evidence" value="ECO:0007669"/>
    <property type="project" value="InterPro"/>
</dbReference>
<feature type="domain" description="DNA-directed DNA polymerase family B multifunctional" evidence="8">
    <location>
        <begin position="364"/>
        <end position="741"/>
    </location>
</feature>
<dbReference type="EC" id="2.7.7.7" evidence="7"/>
<comment type="catalytic activity">
    <reaction evidence="6 7">
        <text>DNA(n) + a 2'-deoxyribonucleoside 5'-triphosphate = DNA(n+1) + diphosphate</text>
        <dbReference type="Rhea" id="RHEA:22508"/>
        <dbReference type="Rhea" id="RHEA-COMP:17339"/>
        <dbReference type="Rhea" id="RHEA-COMP:17340"/>
        <dbReference type="ChEBI" id="CHEBI:33019"/>
        <dbReference type="ChEBI" id="CHEBI:61560"/>
        <dbReference type="ChEBI" id="CHEBI:173112"/>
        <dbReference type="EC" id="2.7.7.7"/>
    </reaction>
</comment>
<evidence type="ECO:0000256" key="1">
    <source>
        <dbReference type="ARBA" id="ARBA00005755"/>
    </source>
</evidence>
<protein>
    <recommendedName>
        <fullName evidence="7">DNA polymerase</fullName>
        <ecNumber evidence="7">2.7.7.7</ecNumber>
    </recommendedName>
</protein>
<dbReference type="OrthoDB" id="5807460at2"/>
<name>A0A3M0A695_9GAMM</name>
<keyword evidence="5 7" id="KW-0238">DNA-binding</keyword>
<dbReference type="PRINTS" id="PR00106">
    <property type="entry name" value="DNAPOLB"/>
</dbReference>
<evidence type="ECO:0000313" key="11">
    <source>
        <dbReference type="Proteomes" id="UP000267187"/>
    </source>
</evidence>
<dbReference type="PANTHER" id="PTHR10322">
    <property type="entry name" value="DNA POLYMERASE CATALYTIC SUBUNIT"/>
    <property type="match status" value="1"/>
</dbReference>
<feature type="domain" description="DNA-directed DNA polymerase family B exonuclease" evidence="9">
    <location>
        <begin position="146"/>
        <end position="274"/>
    </location>
</feature>
<dbReference type="Gene3D" id="3.30.420.10">
    <property type="entry name" value="Ribonuclease H-like superfamily/Ribonuclease H"/>
    <property type="match status" value="1"/>
</dbReference>
<dbReference type="Gene3D" id="1.10.132.60">
    <property type="entry name" value="DNA polymerase family B, C-terminal domain"/>
    <property type="match status" value="1"/>
</dbReference>
<dbReference type="GO" id="GO:0003887">
    <property type="term" value="F:DNA-directed DNA polymerase activity"/>
    <property type="evidence" value="ECO:0007669"/>
    <property type="project" value="UniProtKB-KW"/>
</dbReference>
<dbReference type="Pfam" id="PF03104">
    <property type="entry name" value="DNA_pol_B_exo1"/>
    <property type="match status" value="1"/>
</dbReference>
<dbReference type="NCBIfam" id="NF004421">
    <property type="entry name" value="PRK05762.1-2"/>
    <property type="match status" value="1"/>
</dbReference>
<dbReference type="Gene3D" id="2.40.50.590">
    <property type="match status" value="1"/>
</dbReference>
<dbReference type="AlphaFoldDB" id="A0A3M0A695"/>
<dbReference type="InterPro" id="IPR012337">
    <property type="entry name" value="RNaseH-like_sf"/>
</dbReference>
<dbReference type="SUPFAM" id="SSF53098">
    <property type="entry name" value="Ribonuclease H-like"/>
    <property type="match status" value="1"/>
</dbReference>
<dbReference type="Gene3D" id="3.90.1600.10">
    <property type="entry name" value="Palm domain of DNA polymerase"/>
    <property type="match status" value="2"/>
</dbReference>
<dbReference type="GO" id="GO:0003677">
    <property type="term" value="F:DNA binding"/>
    <property type="evidence" value="ECO:0007669"/>
    <property type="project" value="UniProtKB-KW"/>
</dbReference>
<dbReference type="FunFam" id="3.90.1600.10:FF:000030">
    <property type="entry name" value="DNA polymerase II"/>
    <property type="match status" value="1"/>
</dbReference>
<keyword evidence="7" id="KW-0235">DNA replication</keyword>
<keyword evidence="2 7" id="KW-0808">Transferase</keyword>
<accession>A0A3M0A695</accession>
<dbReference type="Proteomes" id="UP000267187">
    <property type="component" value="Unassembled WGS sequence"/>
</dbReference>
<dbReference type="GO" id="GO:0008296">
    <property type="term" value="F:3'-5'-DNA exonuclease activity"/>
    <property type="evidence" value="ECO:0007669"/>
    <property type="project" value="TreeGrafter"/>
</dbReference>
<organism evidence="10 11">
    <name type="scientific">Umboniibacter marinipuniceus</name>
    <dbReference type="NCBI Taxonomy" id="569599"/>
    <lineage>
        <taxon>Bacteria</taxon>
        <taxon>Pseudomonadati</taxon>
        <taxon>Pseudomonadota</taxon>
        <taxon>Gammaproteobacteria</taxon>
        <taxon>Cellvibrionales</taxon>
        <taxon>Cellvibrionaceae</taxon>
        <taxon>Umboniibacter</taxon>
    </lineage>
</organism>
<keyword evidence="4 7" id="KW-0239">DNA-directed DNA polymerase</keyword>
<dbReference type="EMBL" id="REFJ01000003">
    <property type="protein sequence ID" value="RMA80107.1"/>
    <property type="molecule type" value="Genomic_DNA"/>
</dbReference>
<evidence type="ECO:0000256" key="6">
    <source>
        <dbReference type="ARBA" id="ARBA00049244"/>
    </source>
</evidence>
<dbReference type="PROSITE" id="PS00116">
    <property type="entry name" value="DNA_POLYMERASE_B"/>
    <property type="match status" value="1"/>
</dbReference>
<evidence type="ECO:0000256" key="4">
    <source>
        <dbReference type="ARBA" id="ARBA00022932"/>
    </source>
</evidence>
<dbReference type="RefSeq" id="WP_121876788.1">
    <property type="nucleotide sequence ID" value="NZ_REFJ01000003.1"/>
</dbReference>
<dbReference type="SUPFAM" id="SSF56672">
    <property type="entry name" value="DNA/RNA polymerases"/>
    <property type="match status" value="1"/>
</dbReference>
<dbReference type="InterPro" id="IPR006133">
    <property type="entry name" value="DNA-dir_DNA_pol_B_exonuc"/>
</dbReference>
<dbReference type="CDD" id="cd05537">
    <property type="entry name" value="POLBc_Pol_II"/>
    <property type="match status" value="1"/>
</dbReference>
<evidence type="ECO:0000256" key="5">
    <source>
        <dbReference type="ARBA" id="ARBA00023125"/>
    </source>
</evidence>
<dbReference type="InterPro" id="IPR017964">
    <property type="entry name" value="DNA-dir_DNA_pol_B_CS"/>
</dbReference>
<evidence type="ECO:0000256" key="3">
    <source>
        <dbReference type="ARBA" id="ARBA00022695"/>
    </source>
</evidence>
<dbReference type="PANTHER" id="PTHR10322:SF23">
    <property type="entry name" value="DNA POLYMERASE DELTA CATALYTIC SUBUNIT"/>
    <property type="match status" value="1"/>
</dbReference>
<comment type="caution">
    <text evidence="10">The sequence shown here is derived from an EMBL/GenBank/DDBJ whole genome shotgun (WGS) entry which is preliminary data.</text>
</comment>
<dbReference type="InterPro" id="IPR006134">
    <property type="entry name" value="DNA-dir_DNA_pol_B_multi_dom"/>
</dbReference>
<dbReference type="InterPro" id="IPR036397">
    <property type="entry name" value="RNaseH_sf"/>
</dbReference>